<dbReference type="KEGG" id="aara:120893810"/>
<dbReference type="GeneID" id="120893810"/>
<dbReference type="AlphaFoldDB" id="A0A182HS43"/>
<accession>A0A182HS43</accession>
<dbReference type="GO" id="GO:0005667">
    <property type="term" value="C:transcription regulator complex"/>
    <property type="evidence" value="ECO:0007669"/>
    <property type="project" value="TreeGrafter"/>
</dbReference>
<dbReference type="EnsemblMetazoa" id="AARA004093-RA">
    <property type="protein sequence ID" value="AARA004093-PA"/>
    <property type="gene ID" value="AARA004093"/>
</dbReference>
<dbReference type="EMBL" id="APCN01000241">
    <property type="status" value="NOT_ANNOTATED_CDS"/>
    <property type="molecule type" value="Genomic_DNA"/>
</dbReference>
<dbReference type="VEuPathDB" id="VectorBase:AARA21_000242"/>
<dbReference type="PANTHER" id="PTHR12243">
    <property type="entry name" value="MADF DOMAIN TRANSCRIPTION FACTOR"/>
    <property type="match status" value="1"/>
</dbReference>
<dbReference type="PANTHER" id="PTHR12243:SF69">
    <property type="entry name" value="SI:CH73-59F11.3"/>
    <property type="match status" value="1"/>
</dbReference>
<name>A0A182HS43_ANOAR</name>
<dbReference type="Proteomes" id="UP000075840">
    <property type="component" value="Unassembled WGS sequence"/>
</dbReference>
<dbReference type="SMART" id="SM00595">
    <property type="entry name" value="MADF"/>
    <property type="match status" value="1"/>
</dbReference>
<reference evidence="1" key="1">
    <citation type="submission" date="2022-08" db="UniProtKB">
        <authorList>
            <consortium name="EnsemblMetazoa"/>
        </authorList>
    </citation>
    <scope>IDENTIFICATION</scope>
    <source>
        <strain evidence="1">Dongola</strain>
    </source>
</reference>
<dbReference type="Pfam" id="PF10545">
    <property type="entry name" value="MADF_DNA_bdg"/>
    <property type="match status" value="1"/>
</dbReference>
<keyword evidence="2" id="KW-1185">Reference proteome</keyword>
<dbReference type="PROSITE" id="PS51029">
    <property type="entry name" value="MADF"/>
    <property type="match status" value="1"/>
</dbReference>
<dbReference type="InterPro" id="IPR039353">
    <property type="entry name" value="TF_Adf1"/>
</dbReference>
<dbReference type="VEuPathDB" id="VectorBase:AARA004093"/>
<sequence length="215" mass="24874">MDSIIVGSPLFSEPKLIELVKRKPLLWNHKDPYYNNRKLEKDCWAEISDLLETDIEMCKKKWQGLRNQYRRELLRTKNSKWKHYQRLSFLAEVLTSKAKSRSGHSEGEDDDPIRIERSDTPMEQNSSFMEELYDSPYSNGVVAKEEQKETTHTIPPAAGNVAHNSNYYFALSLVELLNAIPKRNQLAARIAILSKINEFPTEQEEVGQGDINNFS</sequence>
<dbReference type="RefSeq" id="XP_040151857.1">
    <property type="nucleotide sequence ID" value="XM_040295923.1"/>
</dbReference>
<protein>
    <submittedName>
        <fullName evidence="1">Uncharacterized protein</fullName>
    </submittedName>
</protein>
<evidence type="ECO:0000313" key="1">
    <source>
        <dbReference type="EnsemblMetazoa" id="AARA004093-PA"/>
    </source>
</evidence>
<dbReference type="GO" id="GO:0006357">
    <property type="term" value="P:regulation of transcription by RNA polymerase II"/>
    <property type="evidence" value="ECO:0007669"/>
    <property type="project" value="TreeGrafter"/>
</dbReference>
<dbReference type="GO" id="GO:0005634">
    <property type="term" value="C:nucleus"/>
    <property type="evidence" value="ECO:0007669"/>
    <property type="project" value="TreeGrafter"/>
</dbReference>
<dbReference type="InterPro" id="IPR006578">
    <property type="entry name" value="MADF-dom"/>
</dbReference>
<organism evidence="1 2">
    <name type="scientific">Anopheles arabiensis</name>
    <name type="common">Mosquito</name>
    <dbReference type="NCBI Taxonomy" id="7173"/>
    <lineage>
        <taxon>Eukaryota</taxon>
        <taxon>Metazoa</taxon>
        <taxon>Ecdysozoa</taxon>
        <taxon>Arthropoda</taxon>
        <taxon>Hexapoda</taxon>
        <taxon>Insecta</taxon>
        <taxon>Pterygota</taxon>
        <taxon>Neoptera</taxon>
        <taxon>Endopterygota</taxon>
        <taxon>Diptera</taxon>
        <taxon>Nematocera</taxon>
        <taxon>Culicoidea</taxon>
        <taxon>Culicidae</taxon>
        <taxon>Anophelinae</taxon>
        <taxon>Anopheles</taxon>
    </lineage>
</organism>
<evidence type="ECO:0000313" key="2">
    <source>
        <dbReference type="Proteomes" id="UP000075840"/>
    </source>
</evidence>
<proteinExistence type="predicted"/>